<feature type="compositionally biased region" description="Polar residues" evidence="1">
    <location>
        <begin position="71"/>
        <end position="83"/>
    </location>
</feature>
<feature type="compositionally biased region" description="Polar residues" evidence="1">
    <location>
        <begin position="40"/>
        <end position="51"/>
    </location>
</feature>
<reference evidence="2 3" key="1">
    <citation type="submission" date="2016-08" db="EMBL/GenBank/DDBJ databases">
        <title>Genome sequence of Clavibacter michiganensis subsp. michiganensis strain CASJ007.</title>
        <authorList>
            <person name="Thapa S.P."/>
            <person name="Coaker G."/>
        </authorList>
    </citation>
    <scope>NUCLEOTIDE SEQUENCE [LARGE SCALE GENOMIC DNA]</scope>
    <source>
        <strain evidence="2">CASJ007</strain>
    </source>
</reference>
<proteinExistence type="predicted"/>
<organism evidence="2 3">
    <name type="scientific">Clavibacter michiganensis subsp. michiganensis</name>
    <dbReference type="NCBI Taxonomy" id="33013"/>
    <lineage>
        <taxon>Bacteria</taxon>
        <taxon>Bacillati</taxon>
        <taxon>Actinomycetota</taxon>
        <taxon>Actinomycetes</taxon>
        <taxon>Micrococcales</taxon>
        <taxon>Microbacteriaceae</taxon>
        <taxon>Clavibacter</taxon>
    </lineage>
</organism>
<name>A0A251XH87_CLAMM</name>
<protein>
    <submittedName>
        <fullName evidence="2">Uncharacterized protein</fullName>
    </submittedName>
</protein>
<comment type="caution">
    <text evidence="2">The sequence shown here is derived from an EMBL/GenBank/DDBJ whole genome shotgun (WGS) entry which is preliminary data.</text>
</comment>
<evidence type="ECO:0000313" key="2">
    <source>
        <dbReference type="EMBL" id="OUE02528.1"/>
    </source>
</evidence>
<accession>A0A251XH87</accession>
<evidence type="ECO:0000256" key="1">
    <source>
        <dbReference type="SAM" id="MobiDB-lite"/>
    </source>
</evidence>
<feature type="region of interest" description="Disordered" evidence="1">
    <location>
        <begin position="34"/>
        <end position="94"/>
    </location>
</feature>
<evidence type="ECO:0000313" key="3">
    <source>
        <dbReference type="Proteomes" id="UP000195062"/>
    </source>
</evidence>
<feature type="compositionally biased region" description="Low complexity" evidence="1">
    <location>
        <begin position="84"/>
        <end position="94"/>
    </location>
</feature>
<dbReference type="AlphaFoldDB" id="A0A251XH87"/>
<gene>
    <name evidence="2" type="ORF">CMMCAS07_10960</name>
</gene>
<dbReference type="Proteomes" id="UP000195062">
    <property type="component" value="Unassembled WGS sequence"/>
</dbReference>
<sequence length="137" mass="13628">MAVPIACAVPPSTWPRSCAGLSTVPASTACTERRMRTSPVAGSTATRNACTLNARERRAPSSCAAADRPSGPTSSAIGTATPPSTSASGVSANASAAIPVRAAAASRSRSASAVAARCTAFPATTVPRNRTRPCRSG</sequence>
<keyword evidence="3" id="KW-1185">Reference proteome</keyword>
<dbReference type="EMBL" id="MDHH01000002">
    <property type="protein sequence ID" value="OUE02528.1"/>
    <property type="molecule type" value="Genomic_DNA"/>
</dbReference>